<dbReference type="GO" id="GO:0061630">
    <property type="term" value="F:ubiquitin protein ligase activity"/>
    <property type="evidence" value="ECO:0007669"/>
    <property type="project" value="TreeGrafter"/>
</dbReference>
<accession>A0AAD9JME3</accession>
<evidence type="ECO:0000259" key="5">
    <source>
        <dbReference type="PROSITE" id="PS50089"/>
    </source>
</evidence>
<dbReference type="GO" id="GO:0008270">
    <property type="term" value="F:zinc ion binding"/>
    <property type="evidence" value="ECO:0007669"/>
    <property type="project" value="UniProtKB-KW"/>
</dbReference>
<dbReference type="EMBL" id="JAODUO010002042">
    <property type="protein sequence ID" value="KAK2155776.1"/>
    <property type="molecule type" value="Genomic_DNA"/>
</dbReference>
<evidence type="ECO:0000256" key="4">
    <source>
        <dbReference type="PROSITE-ProRule" id="PRU00024"/>
    </source>
</evidence>
<feature type="domain" description="B box-type" evidence="6">
    <location>
        <begin position="164"/>
        <end position="200"/>
    </location>
</feature>
<sequence>MAKKPSDDDGCLDDLLDCVICIGPFTNPKMLPCGHTFCLACLQSDHNASKQAGRRQFSKIRCPVCRDETQIPPNGIAGLRNDFKVNKIKVAMQKNKKLNRRRNNTCNPCATRNKTVHAEVYCVECNTNYCQKCMRVHSKNAAFTGHTVIDKSKQLDLNATDPPCQIHEDEESHFFCQLCKTIVCQMCIIEDHADHDVITIQMACDQQKQRFSQLEHVIVGKVRRRSDTIAHLKAKESSLLQSCKEVCIHAAWV</sequence>
<dbReference type="Pfam" id="PF22586">
    <property type="entry name" value="ANCHR-like_BBOX"/>
    <property type="match status" value="1"/>
</dbReference>
<dbReference type="SMART" id="SM00184">
    <property type="entry name" value="RING"/>
    <property type="match status" value="1"/>
</dbReference>
<dbReference type="InterPro" id="IPR017907">
    <property type="entry name" value="Znf_RING_CS"/>
</dbReference>
<protein>
    <submittedName>
        <fullName evidence="7">Uncharacterized protein</fullName>
    </submittedName>
</protein>
<dbReference type="Pfam" id="PF13445">
    <property type="entry name" value="zf-RING_UBOX"/>
    <property type="match status" value="1"/>
</dbReference>
<dbReference type="InterPro" id="IPR027370">
    <property type="entry name" value="Znf-RING_euk"/>
</dbReference>
<keyword evidence="3" id="KW-0862">Zinc</keyword>
<dbReference type="InterPro" id="IPR000315">
    <property type="entry name" value="Znf_B-box"/>
</dbReference>
<dbReference type="SMART" id="SM00336">
    <property type="entry name" value="BBOX"/>
    <property type="match status" value="2"/>
</dbReference>
<keyword evidence="8" id="KW-1185">Reference proteome</keyword>
<dbReference type="PANTHER" id="PTHR25462:SF305">
    <property type="entry name" value="RING-TYPE DOMAIN-CONTAINING PROTEIN"/>
    <property type="match status" value="1"/>
</dbReference>
<reference evidence="7" key="1">
    <citation type="journal article" date="2023" name="Mol. Biol. Evol.">
        <title>Third-Generation Sequencing Reveals the Adaptive Role of the Epigenome in Three Deep-Sea Polychaetes.</title>
        <authorList>
            <person name="Perez M."/>
            <person name="Aroh O."/>
            <person name="Sun Y."/>
            <person name="Lan Y."/>
            <person name="Juniper S.K."/>
            <person name="Young C.R."/>
            <person name="Angers B."/>
            <person name="Qian P.Y."/>
        </authorList>
    </citation>
    <scope>NUCLEOTIDE SEQUENCE</scope>
    <source>
        <strain evidence="7">R07B-5</strain>
    </source>
</reference>
<evidence type="ECO:0000256" key="2">
    <source>
        <dbReference type="ARBA" id="ARBA00022771"/>
    </source>
</evidence>
<name>A0AAD9JME3_RIDPI</name>
<dbReference type="InterPro" id="IPR047153">
    <property type="entry name" value="TRIM45/56/19-like"/>
</dbReference>
<feature type="domain" description="B box-type" evidence="6">
    <location>
        <begin position="101"/>
        <end position="151"/>
    </location>
</feature>
<dbReference type="SUPFAM" id="SSF57850">
    <property type="entry name" value="RING/U-box"/>
    <property type="match status" value="1"/>
</dbReference>
<dbReference type="AlphaFoldDB" id="A0AAD9JME3"/>
<organism evidence="7 8">
    <name type="scientific">Ridgeia piscesae</name>
    <name type="common">Tubeworm</name>
    <dbReference type="NCBI Taxonomy" id="27915"/>
    <lineage>
        <taxon>Eukaryota</taxon>
        <taxon>Metazoa</taxon>
        <taxon>Spiralia</taxon>
        <taxon>Lophotrochozoa</taxon>
        <taxon>Annelida</taxon>
        <taxon>Polychaeta</taxon>
        <taxon>Sedentaria</taxon>
        <taxon>Canalipalpata</taxon>
        <taxon>Sabellida</taxon>
        <taxon>Siboglinidae</taxon>
        <taxon>Ridgeia</taxon>
    </lineage>
</organism>
<dbReference type="Pfam" id="PF00643">
    <property type="entry name" value="zf-B_box"/>
    <property type="match status" value="1"/>
</dbReference>
<dbReference type="Proteomes" id="UP001209878">
    <property type="component" value="Unassembled WGS sequence"/>
</dbReference>
<keyword evidence="1" id="KW-0479">Metal-binding</keyword>
<gene>
    <name evidence="7" type="ORF">NP493_2044g00014</name>
</gene>
<dbReference type="Gene3D" id="3.30.40.10">
    <property type="entry name" value="Zinc/RING finger domain, C3HC4 (zinc finger)"/>
    <property type="match status" value="1"/>
</dbReference>
<keyword evidence="2 4" id="KW-0863">Zinc-finger</keyword>
<evidence type="ECO:0000313" key="8">
    <source>
        <dbReference type="Proteomes" id="UP001209878"/>
    </source>
</evidence>
<dbReference type="SUPFAM" id="SSF57845">
    <property type="entry name" value="B-box zinc-binding domain"/>
    <property type="match status" value="1"/>
</dbReference>
<dbReference type="PROSITE" id="PS00518">
    <property type="entry name" value="ZF_RING_1"/>
    <property type="match status" value="1"/>
</dbReference>
<proteinExistence type="predicted"/>
<evidence type="ECO:0000256" key="3">
    <source>
        <dbReference type="ARBA" id="ARBA00022833"/>
    </source>
</evidence>
<dbReference type="PANTHER" id="PTHR25462">
    <property type="entry name" value="BONUS, ISOFORM C-RELATED"/>
    <property type="match status" value="1"/>
</dbReference>
<comment type="caution">
    <text evidence="7">The sequence shown here is derived from an EMBL/GenBank/DDBJ whole genome shotgun (WGS) entry which is preliminary data.</text>
</comment>
<dbReference type="Gene3D" id="3.30.160.60">
    <property type="entry name" value="Classic Zinc Finger"/>
    <property type="match status" value="1"/>
</dbReference>
<dbReference type="InterPro" id="IPR013083">
    <property type="entry name" value="Znf_RING/FYVE/PHD"/>
</dbReference>
<evidence type="ECO:0000259" key="6">
    <source>
        <dbReference type="PROSITE" id="PS50119"/>
    </source>
</evidence>
<feature type="domain" description="RING-type" evidence="5">
    <location>
        <begin position="18"/>
        <end position="66"/>
    </location>
</feature>
<evidence type="ECO:0000256" key="1">
    <source>
        <dbReference type="ARBA" id="ARBA00022723"/>
    </source>
</evidence>
<dbReference type="InterPro" id="IPR001841">
    <property type="entry name" value="Znf_RING"/>
</dbReference>
<dbReference type="Gene3D" id="4.10.830.40">
    <property type="match status" value="1"/>
</dbReference>
<dbReference type="PROSITE" id="PS50119">
    <property type="entry name" value="ZF_BBOX"/>
    <property type="match status" value="2"/>
</dbReference>
<dbReference type="GO" id="GO:0005654">
    <property type="term" value="C:nucleoplasm"/>
    <property type="evidence" value="ECO:0007669"/>
    <property type="project" value="TreeGrafter"/>
</dbReference>
<dbReference type="PROSITE" id="PS50089">
    <property type="entry name" value="ZF_RING_2"/>
    <property type="match status" value="1"/>
</dbReference>
<evidence type="ECO:0000313" key="7">
    <source>
        <dbReference type="EMBL" id="KAK2155776.1"/>
    </source>
</evidence>